<organism evidence="3 4">
    <name type="scientific">Linnemannia gamsii</name>
    <dbReference type="NCBI Taxonomy" id="64522"/>
    <lineage>
        <taxon>Eukaryota</taxon>
        <taxon>Fungi</taxon>
        <taxon>Fungi incertae sedis</taxon>
        <taxon>Mucoromycota</taxon>
        <taxon>Mortierellomycotina</taxon>
        <taxon>Mortierellomycetes</taxon>
        <taxon>Mortierellales</taxon>
        <taxon>Mortierellaceae</taxon>
        <taxon>Linnemannia</taxon>
    </lineage>
</organism>
<dbReference type="InterPro" id="IPR011032">
    <property type="entry name" value="GroES-like_sf"/>
</dbReference>
<protein>
    <recommendedName>
        <fullName evidence="2">Enoyl reductase (ER) domain-containing protein</fullName>
    </recommendedName>
</protein>
<comment type="caution">
    <text evidence="3">The sequence shown here is derived from an EMBL/GenBank/DDBJ whole genome shotgun (WGS) entry which is preliminary data.</text>
</comment>
<dbReference type="Gene3D" id="3.40.50.720">
    <property type="entry name" value="NAD(P)-binding Rossmann-like Domain"/>
    <property type="match status" value="1"/>
</dbReference>
<evidence type="ECO:0000259" key="2">
    <source>
        <dbReference type="SMART" id="SM00829"/>
    </source>
</evidence>
<gene>
    <name evidence="3" type="ORF">BGZ96_004195</name>
</gene>
<feature type="domain" description="Enoyl reductase (ER)" evidence="2">
    <location>
        <begin position="20"/>
        <end position="336"/>
    </location>
</feature>
<dbReference type="SUPFAM" id="SSF50129">
    <property type="entry name" value="GroES-like"/>
    <property type="match status" value="1"/>
</dbReference>
<dbReference type="Pfam" id="PF16884">
    <property type="entry name" value="ADH_N_2"/>
    <property type="match status" value="1"/>
</dbReference>
<evidence type="ECO:0000313" key="3">
    <source>
        <dbReference type="EMBL" id="KAG0274571.1"/>
    </source>
</evidence>
<dbReference type="Gene3D" id="3.90.180.10">
    <property type="entry name" value="Medium-chain alcohol dehydrogenases, catalytic domain"/>
    <property type="match status" value="1"/>
</dbReference>
<reference evidence="3 4" key="1">
    <citation type="journal article" date="2020" name="Fungal Divers.">
        <title>Resolving the Mortierellaceae phylogeny through synthesis of multi-gene phylogenetics and phylogenomics.</title>
        <authorList>
            <person name="Vandepol N."/>
            <person name="Liber J."/>
            <person name="Desiro A."/>
            <person name="Na H."/>
            <person name="Kennedy M."/>
            <person name="Barry K."/>
            <person name="Grigoriev I.V."/>
            <person name="Miller A.N."/>
            <person name="O'Donnell K."/>
            <person name="Stajich J.E."/>
            <person name="Bonito G."/>
        </authorList>
    </citation>
    <scope>NUCLEOTIDE SEQUENCE [LARGE SCALE GENOMIC DNA]</scope>
    <source>
        <strain evidence="3 4">AD045</strain>
    </source>
</reference>
<dbReference type="InterPro" id="IPR041694">
    <property type="entry name" value="ADH_N_2"/>
</dbReference>
<dbReference type="InterPro" id="IPR045010">
    <property type="entry name" value="MDR_fam"/>
</dbReference>
<dbReference type="EMBL" id="JAAAIM010001999">
    <property type="protein sequence ID" value="KAG0274571.1"/>
    <property type="molecule type" value="Genomic_DNA"/>
</dbReference>
<proteinExistence type="predicted"/>
<dbReference type="PANTHER" id="PTHR43205:SF7">
    <property type="entry name" value="PROSTAGLANDIN REDUCTASE 1"/>
    <property type="match status" value="1"/>
</dbReference>
<keyword evidence="1" id="KW-0560">Oxidoreductase</keyword>
<name>A0ABQ7JIJ7_9FUNG</name>
<evidence type="ECO:0000256" key="1">
    <source>
        <dbReference type="ARBA" id="ARBA00023002"/>
    </source>
</evidence>
<dbReference type="Proteomes" id="UP001194696">
    <property type="component" value="Unassembled WGS sequence"/>
</dbReference>
<dbReference type="PANTHER" id="PTHR43205">
    <property type="entry name" value="PROSTAGLANDIN REDUCTASE"/>
    <property type="match status" value="1"/>
</dbReference>
<dbReference type="SUPFAM" id="SSF51735">
    <property type="entry name" value="NAD(P)-binding Rossmann-fold domains"/>
    <property type="match status" value="1"/>
</dbReference>
<dbReference type="CDD" id="cd05288">
    <property type="entry name" value="PGDH"/>
    <property type="match status" value="1"/>
</dbReference>
<keyword evidence="4" id="KW-1185">Reference proteome</keyword>
<dbReference type="InterPro" id="IPR020843">
    <property type="entry name" value="ER"/>
</dbReference>
<dbReference type="InterPro" id="IPR036291">
    <property type="entry name" value="NAD(P)-bd_dom_sf"/>
</dbReference>
<sequence>MVQNKSAVFLKYPTEYPVAGEHIEIQSKELNVDLKDNDVLLRNLYFSLDPYMRGRMRNAKSYVPGFQIGEAMSGYGISEVIESTNAAFPVGAIVSGFTGWQEYSVIPGANGLRVLPGARDSPIPLSAHLGVLGMPGLTAYASLKIIGQPKAGETIFVSAAAGAVGQLVGQMAKKLGLRVVGSAGSDDKVDYLINELKFDAAFNYKKNGTILENLKLAAPEGIDIYYENVGGETLEAALEVMNTKGRVIACGMISQYNTQQPYGIRNLSHIVSKRIVMQGFIASDFVGESEAFAKDVGTWLVKKEIIYREDVAEGIEASPEAFVGMLKGKNFGKQVVKIADI</sequence>
<dbReference type="InterPro" id="IPR013149">
    <property type="entry name" value="ADH-like_C"/>
</dbReference>
<evidence type="ECO:0000313" key="4">
    <source>
        <dbReference type="Proteomes" id="UP001194696"/>
    </source>
</evidence>
<dbReference type="Pfam" id="PF00107">
    <property type="entry name" value="ADH_zinc_N"/>
    <property type="match status" value="1"/>
</dbReference>
<accession>A0ABQ7JIJ7</accession>
<dbReference type="SMART" id="SM00829">
    <property type="entry name" value="PKS_ER"/>
    <property type="match status" value="1"/>
</dbReference>